<name>A0A7T2GKC8_9SPHN</name>
<dbReference type="EMBL" id="CP065592">
    <property type="protein sequence ID" value="QPQ55113.1"/>
    <property type="molecule type" value="Genomic_DNA"/>
</dbReference>
<keyword evidence="2" id="KW-1185">Reference proteome</keyword>
<gene>
    <name evidence="1" type="ORF">IC614_00340</name>
</gene>
<reference evidence="1 2" key="1">
    <citation type="submission" date="2020-11" db="EMBL/GenBank/DDBJ databases">
        <title>Genome seq and assembly of Sphingosinicella sp.</title>
        <authorList>
            <person name="Chhetri G."/>
        </authorList>
    </citation>
    <scope>NUCLEOTIDE SEQUENCE [LARGE SCALE GENOMIC DNA]</scope>
    <source>
        <strain evidence="1 2">UDD2</strain>
    </source>
</reference>
<dbReference type="Proteomes" id="UP000594873">
    <property type="component" value="Chromosome"/>
</dbReference>
<accession>A0A7T2GKC8</accession>
<dbReference type="AlphaFoldDB" id="A0A7T2GKC8"/>
<organism evidence="1 2">
    <name type="scientific">Allosphingosinicella flava</name>
    <dbReference type="NCBI Taxonomy" id="2771430"/>
    <lineage>
        <taxon>Bacteria</taxon>
        <taxon>Pseudomonadati</taxon>
        <taxon>Pseudomonadota</taxon>
        <taxon>Alphaproteobacteria</taxon>
        <taxon>Sphingomonadales</taxon>
        <taxon>Sphingomonadaceae</taxon>
        <taxon>Allosphingosinicella</taxon>
    </lineage>
</organism>
<sequence length="169" mass="18055">MSSLAEALALLISHSAAVSEDGTALARTLCGRDEKVIYSCPFNAKIGSVCAAENKIIFRYGTSRSLEAEVTSSGSDGRAYGNYIVGGGGGYQTSIRFHDGHRDYVVFSAVYGELTEIAGEQKSGVSIFEWGNLATSLQCKLEGCRQQINRNTVDALAPDPEEDAFGGWQ</sequence>
<protein>
    <submittedName>
        <fullName evidence="1">Uncharacterized protein</fullName>
    </submittedName>
</protein>
<evidence type="ECO:0000313" key="2">
    <source>
        <dbReference type="Proteomes" id="UP000594873"/>
    </source>
</evidence>
<proteinExistence type="predicted"/>
<dbReference type="KEGG" id="sflv:IC614_00340"/>
<dbReference type="RefSeq" id="WP_200971789.1">
    <property type="nucleotide sequence ID" value="NZ_CP065592.1"/>
</dbReference>
<evidence type="ECO:0000313" key="1">
    <source>
        <dbReference type="EMBL" id="QPQ55113.1"/>
    </source>
</evidence>